<dbReference type="PANTHER" id="PTHR11070">
    <property type="entry name" value="UVRD / RECB / PCRA DNA HELICASE FAMILY MEMBER"/>
    <property type="match status" value="1"/>
</dbReference>
<accession>Q2FNN7</accession>
<dbReference type="InParanoid" id="Q2FNN7"/>
<keyword evidence="4 10" id="KW-0347">Helicase</keyword>
<dbReference type="EnsemblBacteria" id="ABD41097">
    <property type="protein sequence ID" value="ABD41097"/>
    <property type="gene ID" value="Mhun_1357"/>
</dbReference>
<sequence>MTHTQLLHTILHEPRPLSESQQSAITTQSPHVRIIAGAGAGKTETLTRKIVSLLLVEHVEPASIVAFTFTEKAAANMKSRIYKRVKELGEDALCARLGEMYVGTIHGFCFHLLEDQFGYGSWGVLDENQEMAYLMRVGWELNLTGSSNYTEKCQDFKRSVGVFYNEMLSRDEVKKRSPDFYYSLTKYEACLDEHHRLTFDRMIALTVENLRKRPEVGDFIQYLIVDEYQDINRAQQELIEILGRGSKIFVVGDPRQTIYQWRGSDEHCFEEFAEYYQQSETISIPENRRSVQTIVQAANYFSETFEKCRYSPMVYSRSEQGKAHLVEFSDKRSEAVFIADEISRLVESGRCRYGDIGILLRSVNTSGEPFIDVFREKHIPFMVGGKVGLFRRAEIAALAKIVVWASPNGFFQKSRWDWKNKIEGEDLLTFGSQEWADAIPGLCTVDEILPRLNEWKRQLHGKGFDHVAGMYQELLSILGFLQLDPDNPEHAVIMANLGRFGDILSDVETAQKLGGHRISWPTLLRR</sequence>
<keyword evidence="3 10" id="KW-0378">Hydrolase</keyword>
<keyword evidence="14" id="KW-1185">Reference proteome</keyword>
<dbReference type="eggNOG" id="arCOG00798">
    <property type="taxonomic scope" value="Archaea"/>
</dbReference>
<dbReference type="Gene3D" id="1.10.10.160">
    <property type="match status" value="1"/>
</dbReference>
<evidence type="ECO:0000256" key="5">
    <source>
        <dbReference type="ARBA" id="ARBA00022840"/>
    </source>
</evidence>
<dbReference type="InterPro" id="IPR013986">
    <property type="entry name" value="DExx_box_DNA_helicase_dom_sf"/>
</dbReference>
<evidence type="ECO:0000256" key="7">
    <source>
        <dbReference type="ARBA" id="ARBA00034617"/>
    </source>
</evidence>
<proteinExistence type="inferred from homology"/>
<dbReference type="InterPro" id="IPR000212">
    <property type="entry name" value="DNA_helicase_UvrD/REP"/>
</dbReference>
<dbReference type="SUPFAM" id="SSF52540">
    <property type="entry name" value="P-loop containing nucleoside triphosphate hydrolases"/>
    <property type="match status" value="1"/>
</dbReference>
<evidence type="ECO:0000256" key="9">
    <source>
        <dbReference type="ARBA" id="ARBA00048988"/>
    </source>
</evidence>
<dbReference type="CDD" id="cd17932">
    <property type="entry name" value="DEXQc_UvrD"/>
    <property type="match status" value="1"/>
</dbReference>
<feature type="binding site" evidence="10">
    <location>
        <begin position="36"/>
        <end position="43"/>
    </location>
    <ligand>
        <name>ATP</name>
        <dbReference type="ChEBI" id="CHEBI:30616"/>
    </ligand>
</feature>
<evidence type="ECO:0000313" key="13">
    <source>
        <dbReference type="EMBL" id="ABD41097.1"/>
    </source>
</evidence>
<evidence type="ECO:0000313" key="14">
    <source>
        <dbReference type="Proteomes" id="UP000001941"/>
    </source>
</evidence>
<dbReference type="PANTHER" id="PTHR11070:SF55">
    <property type="entry name" value="DNA 3'-5' HELICASE"/>
    <property type="match status" value="1"/>
</dbReference>
<dbReference type="Pfam" id="PF00580">
    <property type="entry name" value="UvrD-helicase"/>
    <property type="match status" value="1"/>
</dbReference>
<dbReference type="Proteomes" id="UP000001941">
    <property type="component" value="Chromosome"/>
</dbReference>
<feature type="domain" description="UvrD-like helicase C-terminal" evidence="12">
    <location>
        <begin position="292"/>
        <end position="526"/>
    </location>
</feature>
<keyword evidence="2 10" id="KW-0547">Nucleotide-binding</keyword>
<dbReference type="OrthoDB" id="203178at2157"/>
<organism evidence="13 14">
    <name type="scientific">Methanospirillum hungatei JF-1 (strain ATCC 27890 / DSM 864 / NBRC 100397 / JF-1)</name>
    <dbReference type="NCBI Taxonomy" id="323259"/>
    <lineage>
        <taxon>Archaea</taxon>
        <taxon>Methanobacteriati</taxon>
        <taxon>Methanobacteriota</taxon>
        <taxon>Stenosarchaea group</taxon>
        <taxon>Methanomicrobia</taxon>
        <taxon>Methanomicrobiales</taxon>
        <taxon>Methanospirillaceae</taxon>
        <taxon>Methanospirillum</taxon>
    </lineage>
</organism>
<dbReference type="GO" id="GO:0003677">
    <property type="term" value="F:DNA binding"/>
    <property type="evidence" value="ECO:0007669"/>
    <property type="project" value="InterPro"/>
</dbReference>
<evidence type="ECO:0000256" key="4">
    <source>
        <dbReference type="ARBA" id="ARBA00022806"/>
    </source>
</evidence>
<dbReference type="KEGG" id="mhu:Mhun_1357"/>
<dbReference type="EC" id="5.6.2.4" evidence="8"/>
<dbReference type="EMBL" id="CP000254">
    <property type="protein sequence ID" value="ABD41097.1"/>
    <property type="molecule type" value="Genomic_DNA"/>
</dbReference>
<reference evidence="14" key="1">
    <citation type="journal article" date="2016" name="Stand. Genomic Sci.">
        <title>Complete genome sequence of Methanospirillum hungatei type strain JF1.</title>
        <authorList>
            <person name="Gunsalus R.P."/>
            <person name="Cook L.E."/>
            <person name="Crable B."/>
            <person name="Rohlin L."/>
            <person name="McDonald E."/>
            <person name="Mouttaki H."/>
            <person name="Sieber J.R."/>
            <person name="Poweleit N."/>
            <person name="Zhou H."/>
            <person name="Lapidus A.L."/>
            <person name="Daligault H.E."/>
            <person name="Land M."/>
            <person name="Gilna P."/>
            <person name="Ivanova N."/>
            <person name="Kyrpides N."/>
            <person name="Culley D.E."/>
            <person name="McInerney M.J."/>
        </authorList>
    </citation>
    <scope>NUCLEOTIDE SEQUENCE [LARGE SCALE GENOMIC DNA]</scope>
    <source>
        <strain evidence="14">ATCC 27890 / DSM 864 / NBRC 100397 / JF-1</strain>
    </source>
</reference>
<dbReference type="GO" id="GO:0043138">
    <property type="term" value="F:3'-5' DNA helicase activity"/>
    <property type="evidence" value="ECO:0007669"/>
    <property type="project" value="UniProtKB-EC"/>
</dbReference>
<dbReference type="InterPro" id="IPR027417">
    <property type="entry name" value="P-loop_NTPase"/>
</dbReference>
<dbReference type="Gene3D" id="3.40.50.300">
    <property type="entry name" value="P-loop containing nucleotide triphosphate hydrolases"/>
    <property type="match status" value="2"/>
</dbReference>
<dbReference type="GeneID" id="62701801"/>
<dbReference type="PROSITE" id="PS51198">
    <property type="entry name" value="UVRD_HELICASE_ATP_BIND"/>
    <property type="match status" value="1"/>
</dbReference>
<dbReference type="InterPro" id="IPR014017">
    <property type="entry name" value="DNA_helicase_UvrD-like_C"/>
</dbReference>
<dbReference type="Pfam" id="PF13361">
    <property type="entry name" value="UvrD_C"/>
    <property type="match status" value="1"/>
</dbReference>
<comment type="similarity">
    <text evidence="1">Belongs to the helicase family. UvrD subfamily.</text>
</comment>
<dbReference type="GO" id="GO:0000725">
    <property type="term" value="P:recombinational repair"/>
    <property type="evidence" value="ECO:0007669"/>
    <property type="project" value="TreeGrafter"/>
</dbReference>
<evidence type="ECO:0000256" key="1">
    <source>
        <dbReference type="ARBA" id="ARBA00009922"/>
    </source>
</evidence>
<dbReference type="GO" id="GO:0005829">
    <property type="term" value="C:cytosol"/>
    <property type="evidence" value="ECO:0007669"/>
    <property type="project" value="TreeGrafter"/>
</dbReference>
<protein>
    <recommendedName>
        <fullName evidence="8">DNA 3'-5' helicase</fullName>
        <ecNumber evidence="8">5.6.2.4</ecNumber>
    </recommendedName>
</protein>
<comment type="catalytic activity">
    <reaction evidence="7">
        <text>Couples ATP hydrolysis with the unwinding of duplex DNA by translocating in the 3'-5' direction.</text>
        <dbReference type="EC" id="5.6.2.4"/>
    </reaction>
</comment>
<dbReference type="PROSITE" id="PS51217">
    <property type="entry name" value="UVRD_HELICASE_CTER"/>
    <property type="match status" value="1"/>
</dbReference>
<gene>
    <name evidence="13" type="ordered locus">Mhun_1357</name>
</gene>
<evidence type="ECO:0000256" key="8">
    <source>
        <dbReference type="ARBA" id="ARBA00034808"/>
    </source>
</evidence>
<name>Q2FNN7_METHJ</name>
<keyword evidence="5 10" id="KW-0067">ATP-binding</keyword>
<dbReference type="GO" id="GO:0016787">
    <property type="term" value="F:hydrolase activity"/>
    <property type="evidence" value="ECO:0007669"/>
    <property type="project" value="UniProtKB-UniRule"/>
</dbReference>
<evidence type="ECO:0000256" key="6">
    <source>
        <dbReference type="ARBA" id="ARBA00023235"/>
    </source>
</evidence>
<evidence type="ECO:0000256" key="10">
    <source>
        <dbReference type="PROSITE-ProRule" id="PRU00560"/>
    </source>
</evidence>
<dbReference type="RefSeq" id="WP_011448374.1">
    <property type="nucleotide sequence ID" value="NC_007796.1"/>
</dbReference>
<dbReference type="STRING" id="323259.Mhun_1357"/>
<dbReference type="GO" id="GO:0033202">
    <property type="term" value="C:DNA helicase complex"/>
    <property type="evidence" value="ECO:0007669"/>
    <property type="project" value="TreeGrafter"/>
</dbReference>
<evidence type="ECO:0000256" key="3">
    <source>
        <dbReference type="ARBA" id="ARBA00022801"/>
    </source>
</evidence>
<dbReference type="GO" id="GO:0005524">
    <property type="term" value="F:ATP binding"/>
    <property type="evidence" value="ECO:0007669"/>
    <property type="project" value="UniProtKB-UniRule"/>
</dbReference>
<feature type="domain" description="UvrD-like helicase ATP-binding" evidence="11">
    <location>
        <begin position="15"/>
        <end position="291"/>
    </location>
</feature>
<evidence type="ECO:0000259" key="12">
    <source>
        <dbReference type="PROSITE" id="PS51217"/>
    </source>
</evidence>
<evidence type="ECO:0000256" key="2">
    <source>
        <dbReference type="ARBA" id="ARBA00022741"/>
    </source>
</evidence>
<dbReference type="AlphaFoldDB" id="Q2FNN7"/>
<dbReference type="HOGENOM" id="CLU_517432_0_0_2"/>
<dbReference type="InterPro" id="IPR014016">
    <property type="entry name" value="UvrD-like_ATP-bd"/>
</dbReference>
<comment type="catalytic activity">
    <reaction evidence="9">
        <text>ATP + H2O = ADP + phosphate + H(+)</text>
        <dbReference type="Rhea" id="RHEA:13065"/>
        <dbReference type="ChEBI" id="CHEBI:15377"/>
        <dbReference type="ChEBI" id="CHEBI:15378"/>
        <dbReference type="ChEBI" id="CHEBI:30616"/>
        <dbReference type="ChEBI" id="CHEBI:43474"/>
        <dbReference type="ChEBI" id="CHEBI:456216"/>
        <dbReference type="EC" id="5.6.2.4"/>
    </reaction>
</comment>
<keyword evidence="6" id="KW-0413">Isomerase</keyword>
<evidence type="ECO:0000259" key="11">
    <source>
        <dbReference type="PROSITE" id="PS51198"/>
    </source>
</evidence>